<reference evidence="2" key="1">
    <citation type="journal article" date="2019" name="Int. J. Syst. Evol. Microbiol.">
        <title>The Global Catalogue of Microorganisms (GCM) 10K type strain sequencing project: providing services to taxonomists for standard genome sequencing and annotation.</title>
        <authorList>
            <consortium name="The Broad Institute Genomics Platform"/>
            <consortium name="The Broad Institute Genome Sequencing Center for Infectious Disease"/>
            <person name="Wu L."/>
            <person name="Ma J."/>
        </authorList>
    </citation>
    <scope>NUCLEOTIDE SEQUENCE [LARGE SCALE GENOMIC DNA]</scope>
    <source>
        <strain evidence="2">JCM 16540</strain>
    </source>
</reference>
<proteinExistence type="predicted"/>
<dbReference type="RefSeq" id="WP_204910014.1">
    <property type="nucleotide sequence ID" value="NZ_BAAAYR010000004.1"/>
</dbReference>
<organism evidence="1 2">
    <name type="scientific">Microlunatus spumicola</name>
    <dbReference type="NCBI Taxonomy" id="81499"/>
    <lineage>
        <taxon>Bacteria</taxon>
        <taxon>Bacillati</taxon>
        <taxon>Actinomycetota</taxon>
        <taxon>Actinomycetes</taxon>
        <taxon>Propionibacteriales</taxon>
        <taxon>Propionibacteriaceae</taxon>
        <taxon>Microlunatus</taxon>
    </lineage>
</organism>
<sequence length="162" mass="17849">MRVAGEQLWALLRELDDPDHLETPAGFDLGATRERFERLVGGLDEAFGCRTDADRSVQDASLHARVVVPAGSTSSGERLVVCVSNFGGLATVSLTNPGVFDSAELHELLHADDAAHVYGVLDDLDYVVIPEDPLWTTYDGPSQITVDARWPASWWTRFFDYL</sequence>
<protein>
    <recommendedName>
        <fullName evidence="3">DUF4240 domain-containing protein</fullName>
    </recommendedName>
</protein>
<dbReference type="EMBL" id="BAAAYR010000004">
    <property type="protein sequence ID" value="GAA3573486.1"/>
    <property type="molecule type" value="Genomic_DNA"/>
</dbReference>
<keyword evidence="2" id="KW-1185">Reference proteome</keyword>
<dbReference type="Proteomes" id="UP001500767">
    <property type="component" value="Unassembled WGS sequence"/>
</dbReference>
<gene>
    <name evidence="1" type="ORF">GCM10022197_32880</name>
</gene>
<evidence type="ECO:0008006" key="3">
    <source>
        <dbReference type="Google" id="ProtNLM"/>
    </source>
</evidence>
<accession>A0ABP6XXP1</accession>
<evidence type="ECO:0000313" key="2">
    <source>
        <dbReference type="Proteomes" id="UP001500767"/>
    </source>
</evidence>
<evidence type="ECO:0000313" key="1">
    <source>
        <dbReference type="EMBL" id="GAA3573486.1"/>
    </source>
</evidence>
<comment type="caution">
    <text evidence="1">The sequence shown here is derived from an EMBL/GenBank/DDBJ whole genome shotgun (WGS) entry which is preliminary data.</text>
</comment>
<name>A0ABP6XXP1_9ACTN</name>